<evidence type="ECO:0000313" key="4">
    <source>
        <dbReference type="Proteomes" id="UP000823893"/>
    </source>
</evidence>
<feature type="domain" description="XdhC- CoxI" evidence="1">
    <location>
        <begin position="230"/>
        <end position="278"/>
    </location>
</feature>
<dbReference type="AlphaFoldDB" id="A0A9D2N3G8"/>
<reference evidence="3" key="1">
    <citation type="journal article" date="2021" name="PeerJ">
        <title>Extensive microbial diversity within the chicken gut microbiome revealed by metagenomics and culture.</title>
        <authorList>
            <person name="Gilroy R."/>
            <person name="Ravi A."/>
            <person name="Getino M."/>
            <person name="Pursley I."/>
            <person name="Horton D.L."/>
            <person name="Alikhan N.F."/>
            <person name="Baker D."/>
            <person name="Gharbi K."/>
            <person name="Hall N."/>
            <person name="Watson M."/>
            <person name="Adriaenssens E.M."/>
            <person name="Foster-Nyarko E."/>
            <person name="Jarju S."/>
            <person name="Secka A."/>
            <person name="Antonio M."/>
            <person name="Oren A."/>
            <person name="Chaudhuri R.R."/>
            <person name="La Ragione R."/>
            <person name="Hildebrand F."/>
            <person name="Pallen M.J."/>
        </authorList>
    </citation>
    <scope>NUCLEOTIDE SEQUENCE</scope>
    <source>
        <strain evidence="3">ChiSxjej6B18-287</strain>
    </source>
</reference>
<reference evidence="3" key="2">
    <citation type="submission" date="2021-04" db="EMBL/GenBank/DDBJ databases">
        <authorList>
            <person name="Gilroy R."/>
        </authorList>
    </citation>
    <scope>NUCLEOTIDE SEQUENCE</scope>
    <source>
        <strain evidence="3">ChiSxjej6B18-287</strain>
    </source>
</reference>
<accession>A0A9D2N3G8</accession>
<dbReference type="EMBL" id="DWWV01000061">
    <property type="protein sequence ID" value="HJC10225.1"/>
    <property type="molecule type" value="Genomic_DNA"/>
</dbReference>
<gene>
    <name evidence="3" type="ORF">H9935_05345</name>
</gene>
<sequence length="311" mass="34280">MGARGFYQELVRQISEKRKAEVITFLSGPDQGKKYFAKDKAFTEEDLGTEVYRERVYGRPKAVILGGGHVSKELAKVLALLDFQVTVVDSRVEFANKDRFPGCQVCCREFDQWLEETPKDGFEYYIIITRGHKEDELCLRKILEKEYEYVGMIGSRGKVAKTLGKLEKDGFPREKLCQIHAPIGLPIKAQTPGEIAVSIGAEIIQVKNQVPRVVLEKELAQAVNDREFQVMATVIEKKGSSPRGAGTRMVIAPSGKIRGTIGGGAVEAAAIAYGKQMEADFAVQEYHLTNDAAAGLGMICGGGVKVMFEKL</sequence>
<dbReference type="InterPro" id="IPR052698">
    <property type="entry name" value="MoCofactor_Util/Proc"/>
</dbReference>
<organism evidence="3 4">
    <name type="scientific">Candidatus Blautia merdigallinarum</name>
    <dbReference type="NCBI Taxonomy" id="2838495"/>
    <lineage>
        <taxon>Bacteria</taxon>
        <taxon>Bacillati</taxon>
        <taxon>Bacillota</taxon>
        <taxon>Clostridia</taxon>
        <taxon>Lachnospirales</taxon>
        <taxon>Lachnospiraceae</taxon>
        <taxon>Blautia</taxon>
    </lineage>
</organism>
<evidence type="ECO:0000259" key="1">
    <source>
        <dbReference type="Pfam" id="PF02625"/>
    </source>
</evidence>
<evidence type="ECO:0000259" key="2">
    <source>
        <dbReference type="Pfam" id="PF13478"/>
    </source>
</evidence>
<proteinExistence type="predicted"/>
<dbReference type="Gene3D" id="3.40.50.720">
    <property type="entry name" value="NAD(P)-binding Rossmann-like Domain"/>
    <property type="match status" value="1"/>
</dbReference>
<dbReference type="Proteomes" id="UP000823893">
    <property type="component" value="Unassembled WGS sequence"/>
</dbReference>
<dbReference type="Pfam" id="PF02625">
    <property type="entry name" value="XdhC_CoxI"/>
    <property type="match status" value="1"/>
</dbReference>
<dbReference type="PANTHER" id="PTHR30388">
    <property type="entry name" value="ALDEHYDE OXIDOREDUCTASE MOLYBDENUM COFACTOR ASSEMBLY PROTEIN"/>
    <property type="match status" value="1"/>
</dbReference>
<dbReference type="InterPro" id="IPR027051">
    <property type="entry name" value="XdhC_Rossmann_dom"/>
</dbReference>
<evidence type="ECO:0000313" key="3">
    <source>
        <dbReference type="EMBL" id="HJC10225.1"/>
    </source>
</evidence>
<comment type="caution">
    <text evidence="3">The sequence shown here is derived from an EMBL/GenBank/DDBJ whole genome shotgun (WGS) entry which is preliminary data.</text>
</comment>
<protein>
    <submittedName>
        <fullName evidence="3">XdhC family protein</fullName>
    </submittedName>
</protein>
<dbReference type="Pfam" id="PF13478">
    <property type="entry name" value="XdhC_C"/>
    <property type="match status" value="1"/>
</dbReference>
<feature type="domain" description="XdhC Rossmann" evidence="2">
    <location>
        <begin position="63"/>
        <end position="203"/>
    </location>
</feature>
<dbReference type="InterPro" id="IPR003777">
    <property type="entry name" value="XdhC_CoxI"/>
</dbReference>
<name>A0A9D2N3G8_9FIRM</name>
<dbReference type="PANTHER" id="PTHR30388:SF6">
    <property type="entry name" value="XANTHINE DEHYDROGENASE SUBUNIT A-RELATED"/>
    <property type="match status" value="1"/>
</dbReference>